<sequence length="263" mass="28179">MRKIQMLTVLNSDYIKEKLLHILNYFQTTSCEVLPFLYVNSSIDINSLKHLDYSENNNNNRVKRQSVYYICGVYPNEYYSTVPCSQSVGKCTNGGNPLGVGCYSASDCLKVFSGVSTCINNCCCTVPTTSLNNYYCYTGEPSNVRCSDKSQCPVGQNCMNGLCCTVINEEWKYACGGSASIGACSAQGTCGAGYQCTASKYCCECKVGRSGGRCNNGRCAAGFTCQPNGYCCSSCPGNVTPYGACYNGQCGGGKTCCTGNICC</sequence>
<evidence type="ECO:0000313" key="1">
    <source>
        <dbReference type="Proteomes" id="UP000035681"/>
    </source>
</evidence>
<name>A0A0K0E4P3_STRER</name>
<evidence type="ECO:0000313" key="2">
    <source>
        <dbReference type="WBParaSite" id="SSTP_0000446200.1"/>
    </source>
</evidence>
<dbReference type="WBParaSite" id="TCONS_00012548.p1">
    <property type="protein sequence ID" value="TCONS_00012548.p1"/>
    <property type="gene ID" value="XLOC_008200"/>
</dbReference>
<dbReference type="PANTHER" id="PTHR34150">
    <property type="entry name" value="PROTEIN CBG08832-RELATED"/>
    <property type="match status" value="1"/>
</dbReference>
<dbReference type="AlphaFoldDB" id="A0A0K0E4P3"/>
<keyword evidence="1" id="KW-1185">Reference proteome</keyword>
<dbReference type="SMART" id="SM00289">
    <property type="entry name" value="WR1"/>
    <property type="match status" value="3"/>
</dbReference>
<dbReference type="PANTHER" id="PTHR34150:SF3">
    <property type="entry name" value="CC DOMAIN-CONTAINING PROTEIN"/>
    <property type="match status" value="1"/>
</dbReference>
<evidence type="ECO:0000313" key="3">
    <source>
        <dbReference type="WBParaSite" id="TCONS_00012548.p1"/>
    </source>
</evidence>
<organism evidence="2">
    <name type="scientific">Strongyloides stercoralis</name>
    <name type="common">Threadworm</name>
    <dbReference type="NCBI Taxonomy" id="6248"/>
    <lineage>
        <taxon>Eukaryota</taxon>
        <taxon>Metazoa</taxon>
        <taxon>Ecdysozoa</taxon>
        <taxon>Nematoda</taxon>
        <taxon>Chromadorea</taxon>
        <taxon>Rhabditida</taxon>
        <taxon>Tylenchina</taxon>
        <taxon>Panagrolaimomorpha</taxon>
        <taxon>Strongyloidoidea</taxon>
        <taxon>Strongyloididae</taxon>
        <taxon>Strongyloides</taxon>
    </lineage>
</organism>
<dbReference type="InterPro" id="IPR006150">
    <property type="entry name" value="Cys_repeat_1"/>
</dbReference>
<reference evidence="2" key="1">
    <citation type="submission" date="2015-08" db="UniProtKB">
        <authorList>
            <consortium name="WormBaseParasite"/>
        </authorList>
    </citation>
    <scope>IDENTIFICATION</scope>
</reference>
<protein>
    <submittedName>
        <fullName evidence="2">CC domain-containing protein</fullName>
    </submittedName>
    <submittedName>
        <fullName evidence="3">EGF-like domain-containing protein</fullName>
    </submittedName>
</protein>
<dbReference type="STRING" id="6248.A0A0K0E4P3"/>
<dbReference type="WBParaSite" id="SSTP_0000446200.1">
    <property type="protein sequence ID" value="SSTP_0000446200.1"/>
    <property type="gene ID" value="SSTP_0000446200"/>
</dbReference>
<proteinExistence type="predicted"/>
<dbReference type="Proteomes" id="UP000035681">
    <property type="component" value="Unplaced"/>
</dbReference>
<accession>A0A0K0E4P3</accession>